<dbReference type="EMBL" id="LR590464">
    <property type="protein sequence ID" value="VTP80339.1"/>
    <property type="molecule type" value="Genomic_DNA"/>
</dbReference>
<reference evidence="2 3" key="1">
    <citation type="submission" date="2019-05" db="EMBL/GenBank/DDBJ databases">
        <authorList>
            <consortium name="Pathogen Informatics"/>
        </authorList>
    </citation>
    <scope>NUCLEOTIDE SEQUENCE [LARGE SCALE GENOMIC DNA]</scope>
    <source>
        <strain evidence="2 3">NCTC13032</strain>
    </source>
</reference>
<dbReference type="GO" id="GO:0031241">
    <property type="term" value="C:periplasmic side of cell outer membrane"/>
    <property type="evidence" value="ECO:0007669"/>
    <property type="project" value="TreeGrafter"/>
</dbReference>
<dbReference type="GO" id="GO:0030234">
    <property type="term" value="F:enzyme regulator activity"/>
    <property type="evidence" value="ECO:0007669"/>
    <property type="project" value="TreeGrafter"/>
</dbReference>
<gene>
    <name evidence="2" type="primary">lpoA_3</name>
    <name evidence="2" type="ORF">NCTC13032_06538</name>
</gene>
<dbReference type="Proteomes" id="UP000310719">
    <property type="component" value="Chromosome"/>
</dbReference>
<dbReference type="AlphaFoldDB" id="A0A4U9IW72"/>
<protein>
    <submittedName>
        <fullName evidence="2">Lipoprotein activator of PBP from the outer membrane A</fullName>
    </submittedName>
</protein>
<keyword evidence="1" id="KW-0472">Membrane</keyword>
<dbReference type="PANTHER" id="PTHR38038:SF1">
    <property type="entry name" value="PENICILLIN-BINDING PROTEIN ACTIVATOR LPOA"/>
    <property type="match status" value="1"/>
</dbReference>
<dbReference type="InterPro" id="IPR007443">
    <property type="entry name" value="LpoA"/>
</dbReference>
<proteinExistence type="predicted"/>
<evidence type="ECO:0000313" key="3">
    <source>
        <dbReference type="Proteomes" id="UP000310719"/>
    </source>
</evidence>
<organism evidence="2 3">
    <name type="scientific">Leclercia adecarboxylata</name>
    <dbReference type="NCBI Taxonomy" id="83655"/>
    <lineage>
        <taxon>Bacteria</taxon>
        <taxon>Pseudomonadati</taxon>
        <taxon>Pseudomonadota</taxon>
        <taxon>Gammaproteobacteria</taxon>
        <taxon>Enterobacterales</taxon>
        <taxon>Enterobacteriaceae</taxon>
        <taxon>Leclercia</taxon>
    </lineage>
</organism>
<evidence type="ECO:0000313" key="2">
    <source>
        <dbReference type="EMBL" id="VTP80339.1"/>
    </source>
</evidence>
<accession>A0A4U9IW72</accession>
<keyword evidence="2" id="KW-0449">Lipoprotein</keyword>
<sequence>MGGGIVLQQKFGSSAELRAGVNGGAGIALTGSPVTSSLPQQQGVTIGGLTIPAPPTDAQISGGGNVDAAYIIATPKRSVLSNR</sequence>
<evidence type="ECO:0000256" key="1">
    <source>
        <dbReference type="ARBA" id="ARBA00023136"/>
    </source>
</evidence>
<dbReference type="PANTHER" id="PTHR38038">
    <property type="entry name" value="PENICILLIN-BINDING PROTEIN ACTIVATOR LPOA"/>
    <property type="match status" value="1"/>
</dbReference>
<name>A0A4U9IW72_9ENTR</name>
<dbReference type="GO" id="GO:0009252">
    <property type="term" value="P:peptidoglycan biosynthetic process"/>
    <property type="evidence" value="ECO:0007669"/>
    <property type="project" value="TreeGrafter"/>
</dbReference>